<proteinExistence type="predicted"/>
<evidence type="ECO:0000313" key="3">
    <source>
        <dbReference type="Proteomes" id="UP000594638"/>
    </source>
</evidence>
<keyword evidence="3" id="KW-1185">Reference proteome</keyword>
<dbReference type="Proteomes" id="UP000594638">
    <property type="component" value="Unassembled WGS sequence"/>
</dbReference>
<evidence type="ECO:0000313" key="2">
    <source>
        <dbReference type="EMBL" id="CAA2986821.1"/>
    </source>
</evidence>
<dbReference type="AlphaFoldDB" id="A0A8S0S3U1"/>
<keyword evidence="2" id="KW-0808">Transferase</keyword>
<name>A0A8S0S3U1_OLEEU</name>
<feature type="signal peptide" evidence="1">
    <location>
        <begin position="1"/>
        <end position="17"/>
    </location>
</feature>
<evidence type="ECO:0000256" key="1">
    <source>
        <dbReference type="SAM" id="SignalP"/>
    </source>
</evidence>
<comment type="caution">
    <text evidence="2">The sequence shown here is derived from an EMBL/GenBank/DDBJ whole genome shotgun (WGS) entry which is preliminary data.</text>
</comment>
<reference evidence="2 3" key="1">
    <citation type="submission" date="2019-12" db="EMBL/GenBank/DDBJ databases">
        <authorList>
            <person name="Alioto T."/>
            <person name="Alioto T."/>
            <person name="Gomez Garrido J."/>
        </authorList>
    </citation>
    <scope>NUCLEOTIDE SEQUENCE [LARGE SCALE GENOMIC DNA]</scope>
</reference>
<organism evidence="2 3">
    <name type="scientific">Olea europaea subsp. europaea</name>
    <dbReference type="NCBI Taxonomy" id="158383"/>
    <lineage>
        <taxon>Eukaryota</taxon>
        <taxon>Viridiplantae</taxon>
        <taxon>Streptophyta</taxon>
        <taxon>Embryophyta</taxon>
        <taxon>Tracheophyta</taxon>
        <taxon>Spermatophyta</taxon>
        <taxon>Magnoliopsida</taxon>
        <taxon>eudicotyledons</taxon>
        <taxon>Gunneridae</taxon>
        <taxon>Pentapetalae</taxon>
        <taxon>asterids</taxon>
        <taxon>lamiids</taxon>
        <taxon>Lamiales</taxon>
        <taxon>Oleaceae</taxon>
        <taxon>Oleeae</taxon>
        <taxon>Olea</taxon>
    </lineage>
</organism>
<dbReference type="GO" id="GO:0016301">
    <property type="term" value="F:kinase activity"/>
    <property type="evidence" value="ECO:0007669"/>
    <property type="project" value="UniProtKB-KW"/>
</dbReference>
<accession>A0A8S0S3U1</accession>
<keyword evidence="1" id="KW-0732">Signal</keyword>
<dbReference type="EMBL" id="CACTIH010003889">
    <property type="protein sequence ID" value="CAA2986821.1"/>
    <property type="molecule type" value="Genomic_DNA"/>
</dbReference>
<dbReference type="Gramene" id="OE9A097454T1">
    <property type="protein sequence ID" value="OE9A097454C1"/>
    <property type="gene ID" value="OE9A097454"/>
</dbReference>
<protein>
    <submittedName>
        <fullName evidence="2">Mitogen-activated kinase 9-like</fullName>
    </submittedName>
</protein>
<gene>
    <name evidence="2" type="ORF">OLEA9_A097454</name>
</gene>
<keyword evidence="2" id="KW-0418">Kinase</keyword>
<feature type="chain" id="PRO_5035872908" evidence="1">
    <location>
        <begin position="18"/>
        <end position="224"/>
    </location>
</feature>
<sequence length="224" mass="25360">MKCTFYITVFVLQFTLGLFGVDQFKQQFVQLEEHSGKVERAPIQRRYASLPRERVYTPIDEDTEQNNNSKSQTVVTILRPCLLSPSKLPEMKGLEVSNTSVKATQNGRRKSCCSARCLRSSSISSAPSVGVDSRDYEKRILDLITESLINIPLVRCCFLCGEEYNVLRRRILLALPTYLHFSASWKDDNGVNARFKKGQLDEGRSSLEDKKIGTKMNLVSSPQV</sequence>